<protein>
    <submittedName>
        <fullName evidence="1">Glucarate dehydratase</fullName>
    </submittedName>
</protein>
<dbReference type="SUPFAM" id="SSF54826">
    <property type="entry name" value="Enolase N-terminal domain-like"/>
    <property type="match status" value="1"/>
</dbReference>
<sequence>MTTQPSPVITDMKVIPVAGHDSMLLNIGGAHNAYFTRNIVVLTDNAGHTGIGEAPGG</sequence>
<proteinExistence type="predicted"/>
<dbReference type="AlphaFoldDB" id="A0A3L9GK73"/>
<reference evidence="1 2" key="1">
    <citation type="submission" date="2018-10" db="EMBL/GenBank/DDBJ databases">
        <title>Comparison of Escherichia coli isolates recovered from retail chicken and from chicken fecal samples by antimicrobial susceptibility test and whole genome sequencing.</title>
        <authorList>
            <person name="Tang B."/>
            <person name="Ma Y."/>
            <person name="He X."/>
            <person name="Cao L."/>
            <person name="Xia X."/>
            <person name="Yang H."/>
        </authorList>
    </citation>
    <scope>NUCLEOTIDE SEQUENCE [LARGE SCALE GENOMIC DNA]</scope>
    <source>
        <strain evidence="1 2">CMJH98b</strain>
    </source>
</reference>
<accession>A0A3L9GK73</accession>
<dbReference type="EMBL" id="RDDM01001376">
    <property type="protein sequence ID" value="RLY38101.1"/>
    <property type="molecule type" value="Genomic_DNA"/>
</dbReference>
<dbReference type="Proteomes" id="UP000281340">
    <property type="component" value="Unassembled WGS sequence"/>
</dbReference>
<evidence type="ECO:0000313" key="1">
    <source>
        <dbReference type="EMBL" id="RLY38101.1"/>
    </source>
</evidence>
<name>A0A3L9GK73_ECOLX</name>
<feature type="non-terminal residue" evidence="1">
    <location>
        <position position="57"/>
    </location>
</feature>
<organism evidence="1 2">
    <name type="scientific">Escherichia coli</name>
    <dbReference type="NCBI Taxonomy" id="562"/>
    <lineage>
        <taxon>Bacteria</taxon>
        <taxon>Pseudomonadati</taxon>
        <taxon>Pseudomonadota</taxon>
        <taxon>Gammaproteobacteria</taxon>
        <taxon>Enterobacterales</taxon>
        <taxon>Enterobacteriaceae</taxon>
        <taxon>Escherichia</taxon>
    </lineage>
</organism>
<evidence type="ECO:0000313" key="2">
    <source>
        <dbReference type="Proteomes" id="UP000281340"/>
    </source>
</evidence>
<comment type="caution">
    <text evidence="1">The sequence shown here is derived from an EMBL/GenBank/DDBJ whole genome shotgun (WGS) entry which is preliminary data.</text>
</comment>
<gene>
    <name evidence="1" type="ORF">EAI46_34505</name>
</gene>
<dbReference type="InterPro" id="IPR029017">
    <property type="entry name" value="Enolase-like_N"/>
</dbReference>
<dbReference type="Gene3D" id="3.30.390.10">
    <property type="entry name" value="Enolase-like, N-terminal domain"/>
    <property type="match status" value="1"/>
</dbReference>